<dbReference type="AlphaFoldDB" id="A0AAE1ULX5"/>
<feature type="compositionally biased region" description="Polar residues" evidence="1">
    <location>
        <begin position="77"/>
        <end position="89"/>
    </location>
</feature>
<evidence type="ECO:0000256" key="1">
    <source>
        <dbReference type="SAM" id="MobiDB-lite"/>
    </source>
</evidence>
<name>A0AAE1ULX5_9EUCA</name>
<feature type="region of interest" description="Disordered" evidence="1">
    <location>
        <begin position="60"/>
        <end position="89"/>
    </location>
</feature>
<gene>
    <name evidence="2" type="ORF">Pmani_005743</name>
</gene>
<sequence>MQPPSILLKPPPQLLKPPFPPLNPPITPLTTPILSVKPLTKLLKPPLTPLMPPTQLLKPPFPPLKPRSCGHLPPAGGQSSTTASEKQTHATSIFRLPDHRFGRLVSGDLRCYGSWQRAAHEVPEPVLTLMVEQHMCQPTNLAASHHVPPSFSLAADDNELFCHRPLLIHVFTLPSSLTRRIDSSISQGSWGQTRSSRDQRLLSNPPQR</sequence>
<reference evidence="2" key="1">
    <citation type="submission" date="2023-11" db="EMBL/GenBank/DDBJ databases">
        <title>Genome assemblies of two species of porcelain crab, Petrolisthes cinctipes and Petrolisthes manimaculis (Anomura: Porcellanidae).</title>
        <authorList>
            <person name="Angst P."/>
        </authorList>
    </citation>
    <scope>NUCLEOTIDE SEQUENCE</scope>
    <source>
        <strain evidence="2">PB745_02</strain>
        <tissue evidence="2">Gill</tissue>
    </source>
</reference>
<organism evidence="2 3">
    <name type="scientific">Petrolisthes manimaculis</name>
    <dbReference type="NCBI Taxonomy" id="1843537"/>
    <lineage>
        <taxon>Eukaryota</taxon>
        <taxon>Metazoa</taxon>
        <taxon>Ecdysozoa</taxon>
        <taxon>Arthropoda</taxon>
        <taxon>Crustacea</taxon>
        <taxon>Multicrustacea</taxon>
        <taxon>Malacostraca</taxon>
        <taxon>Eumalacostraca</taxon>
        <taxon>Eucarida</taxon>
        <taxon>Decapoda</taxon>
        <taxon>Pleocyemata</taxon>
        <taxon>Anomura</taxon>
        <taxon>Galatheoidea</taxon>
        <taxon>Porcellanidae</taxon>
        <taxon>Petrolisthes</taxon>
    </lineage>
</organism>
<proteinExistence type="predicted"/>
<protein>
    <submittedName>
        <fullName evidence="2">Uncharacterized protein</fullName>
    </submittedName>
</protein>
<accession>A0AAE1ULX5</accession>
<dbReference type="Proteomes" id="UP001292094">
    <property type="component" value="Unassembled WGS sequence"/>
</dbReference>
<comment type="caution">
    <text evidence="2">The sequence shown here is derived from an EMBL/GenBank/DDBJ whole genome shotgun (WGS) entry which is preliminary data.</text>
</comment>
<dbReference type="EMBL" id="JAWZYT010000429">
    <property type="protein sequence ID" value="KAK4323585.1"/>
    <property type="molecule type" value="Genomic_DNA"/>
</dbReference>
<feature type="compositionally biased region" description="Polar residues" evidence="1">
    <location>
        <begin position="184"/>
        <end position="194"/>
    </location>
</feature>
<evidence type="ECO:0000313" key="2">
    <source>
        <dbReference type="EMBL" id="KAK4323585.1"/>
    </source>
</evidence>
<keyword evidence="3" id="KW-1185">Reference proteome</keyword>
<evidence type="ECO:0000313" key="3">
    <source>
        <dbReference type="Proteomes" id="UP001292094"/>
    </source>
</evidence>
<feature type="region of interest" description="Disordered" evidence="1">
    <location>
        <begin position="184"/>
        <end position="208"/>
    </location>
</feature>